<dbReference type="Proteomes" id="UP000017836">
    <property type="component" value="Unassembled WGS sequence"/>
</dbReference>
<evidence type="ECO:0000313" key="3">
    <source>
        <dbReference type="Proteomes" id="UP000017836"/>
    </source>
</evidence>
<protein>
    <recommendedName>
        <fullName evidence="1">BURP domain-containing protein</fullName>
    </recommendedName>
</protein>
<proteinExistence type="predicted"/>
<organism evidence="2 3">
    <name type="scientific">Amborella trichopoda</name>
    <dbReference type="NCBI Taxonomy" id="13333"/>
    <lineage>
        <taxon>Eukaryota</taxon>
        <taxon>Viridiplantae</taxon>
        <taxon>Streptophyta</taxon>
        <taxon>Embryophyta</taxon>
        <taxon>Tracheophyta</taxon>
        <taxon>Spermatophyta</taxon>
        <taxon>Magnoliopsida</taxon>
        <taxon>Amborellales</taxon>
        <taxon>Amborellaceae</taxon>
        <taxon>Amborella</taxon>
    </lineage>
</organism>
<name>W1PZP0_AMBTC</name>
<dbReference type="HOGENOM" id="CLU_112298_0_0_1"/>
<dbReference type="PROSITE" id="PS51277">
    <property type="entry name" value="BURP"/>
    <property type="match status" value="1"/>
</dbReference>
<sequence>MSQYQVLATSKRYWAHALHNTPMPHIIRAHLHSVPSRLRHMGSTNRDPRFLYSDFTKEHLDLRKTTKFLKEDLKVGMNKIFHFRGSDYNNASPFLFCENATTTPFSTAEFPEILLRFSLPPPSREAQEV</sequence>
<dbReference type="InterPro" id="IPR044816">
    <property type="entry name" value="BURP"/>
</dbReference>
<dbReference type="InterPro" id="IPR004873">
    <property type="entry name" value="BURP_dom"/>
</dbReference>
<keyword evidence="3" id="KW-1185">Reference proteome</keyword>
<dbReference type="PANTHER" id="PTHR31236">
    <property type="entry name" value="BURP DOMAIN PROTEIN USPL1-LIKE"/>
    <property type="match status" value="1"/>
</dbReference>
<dbReference type="EMBL" id="KI392588">
    <property type="protein sequence ID" value="ERN13551.1"/>
    <property type="molecule type" value="Genomic_DNA"/>
</dbReference>
<evidence type="ECO:0000259" key="1">
    <source>
        <dbReference type="PROSITE" id="PS51277"/>
    </source>
</evidence>
<dbReference type="AlphaFoldDB" id="W1PZP0"/>
<gene>
    <name evidence="2" type="ORF">AMTR_s00041p00235070</name>
</gene>
<accession>W1PZP0</accession>
<dbReference type="Gramene" id="ERN13551">
    <property type="protein sequence ID" value="ERN13551"/>
    <property type="gene ID" value="AMTR_s00041p00235070"/>
</dbReference>
<evidence type="ECO:0000313" key="2">
    <source>
        <dbReference type="EMBL" id="ERN13551.1"/>
    </source>
</evidence>
<reference evidence="3" key="1">
    <citation type="journal article" date="2013" name="Science">
        <title>The Amborella genome and the evolution of flowering plants.</title>
        <authorList>
            <consortium name="Amborella Genome Project"/>
        </authorList>
    </citation>
    <scope>NUCLEOTIDE SEQUENCE [LARGE SCALE GENOMIC DNA]</scope>
</reference>
<feature type="domain" description="BURP" evidence="1">
    <location>
        <begin position="67"/>
        <end position="129"/>
    </location>
</feature>
<dbReference type="PANTHER" id="PTHR31236:SF2">
    <property type="entry name" value="BURP DOMAIN PROTEIN RD22"/>
    <property type="match status" value="1"/>
</dbReference>